<comment type="similarity">
    <text evidence="2">Belongs to the ABC transporter superfamily.</text>
</comment>
<dbReference type="SUPFAM" id="SSF52540">
    <property type="entry name" value="P-loop containing nucleoside triphosphate hydrolases"/>
    <property type="match status" value="1"/>
</dbReference>
<dbReference type="Pfam" id="PF00005">
    <property type="entry name" value="ABC_tran"/>
    <property type="match status" value="1"/>
</dbReference>
<comment type="subcellular location">
    <subcellularLocation>
        <location evidence="1">Cell inner membrane</location>
        <topology evidence="1">Peripheral membrane protein</topology>
    </subcellularLocation>
</comment>
<dbReference type="InterPro" id="IPR017871">
    <property type="entry name" value="ABC_transporter-like_CS"/>
</dbReference>
<evidence type="ECO:0000256" key="5">
    <source>
        <dbReference type="ARBA" id="ARBA00022741"/>
    </source>
</evidence>
<keyword evidence="6 15" id="KW-0067">ATP-binding</keyword>
<evidence type="ECO:0000313" key="16">
    <source>
        <dbReference type="Proteomes" id="UP000503339"/>
    </source>
</evidence>
<comment type="subunit">
    <text evidence="10">The complex is composed of two ATP-binding proteins (NikD and NikE), two transmembrane proteins (NikB and NikC) and a solute-binding protein (NikA).</text>
</comment>
<dbReference type="EC" id="7.2.2.11" evidence="11"/>
<dbReference type="Pfam" id="PF08352">
    <property type="entry name" value="oligo_HPY"/>
    <property type="match status" value="1"/>
</dbReference>
<gene>
    <name evidence="15" type="ORF">EB233_12515</name>
</gene>
<dbReference type="SMART" id="SM00382">
    <property type="entry name" value="AAA"/>
    <property type="match status" value="1"/>
</dbReference>
<dbReference type="EMBL" id="CP033361">
    <property type="protein sequence ID" value="QKC76258.1"/>
    <property type="molecule type" value="Genomic_DNA"/>
</dbReference>
<evidence type="ECO:0000256" key="3">
    <source>
        <dbReference type="ARBA" id="ARBA00022448"/>
    </source>
</evidence>
<keyword evidence="9" id="KW-0472">Membrane</keyword>
<dbReference type="PANTHER" id="PTHR43297:SF13">
    <property type="entry name" value="NICKEL ABC TRANSPORTER, ATP-BINDING PROTEIN"/>
    <property type="match status" value="1"/>
</dbReference>
<keyword evidence="3" id="KW-0813">Transport</keyword>
<keyword evidence="16" id="KW-1185">Reference proteome</keyword>
<keyword evidence="7" id="KW-1278">Translocase</keyword>
<evidence type="ECO:0000256" key="12">
    <source>
        <dbReference type="ARBA" id="ARBA00044143"/>
    </source>
</evidence>
<comment type="catalytic activity">
    <reaction evidence="13">
        <text>Ni(2+)(out) + ATP + H2O = Ni(2+)(in) + ADP + phosphate + H(+)</text>
        <dbReference type="Rhea" id="RHEA:15557"/>
        <dbReference type="ChEBI" id="CHEBI:15377"/>
        <dbReference type="ChEBI" id="CHEBI:15378"/>
        <dbReference type="ChEBI" id="CHEBI:30616"/>
        <dbReference type="ChEBI" id="CHEBI:43474"/>
        <dbReference type="ChEBI" id="CHEBI:49786"/>
        <dbReference type="ChEBI" id="CHEBI:456216"/>
        <dbReference type="EC" id="7.2.2.11"/>
    </reaction>
    <physiologicalReaction direction="left-to-right" evidence="13">
        <dbReference type="Rhea" id="RHEA:15558"/>
    </physiologicalReaction>
</comment>
<evidence type="ECO:0000313" key="15">
    <source>
        <dbReference type="EMBL" id="QKC76258.1"/>
    </source>
</evidence>
<name>A0A6M7UJB4_9HYPH</name>
<dbReference type="InterPro" id="IPR003439">
    <property type="entry name" value="ABC_transporter-like_ATP-bd"/>
</dbReference>
<evidence type="ECO:0000256" key="7">
    <source>
        <dbReference type="ARBA" id="ARBA00022967"/>
    </source>
</evidence>
<dbReference type="RefSeq" id="WP_064989831.1">
    <property type="nucleotide sequence ID" value="NZ_CP033361.1"/>
</dbReference>
<keyword evidence="5" id="KW-0547">Nucleotide-binding</keyword>
<dbReference type="Gene3D" id="3.40.50.300">
    <property type="entry name" value="P-loop containing nucleotide triphosphate hydrolases"/>
    <property type="match status" value="1"/>
</dbReference>
<evidence type="ECO:0000256" key="2">
    <source>
        <dbReference type="ARBA" id="ARBA00005417"/>
    </source>
</evidence>
<accession>A0A6M7UJB4</accession>
<dbReference type="InterPro" id="IPR013563">
    <property type="entry name" value="Oligopep_ABC_C"/>
</dbReference>
<dbReference type="GO" id="GO:0015833">
    <property type="term" value="P:peptide transport"/>
    <property type="evidence" value="ECO:0007669"/>
    <property type="project" value="InterPro"/>
</dbReference>
<dbReference type="PROSITE" id="PS50893">
    <property type="entry name" value="ABC_TRANSPORTER_2"/>
    <property type="match status" value="1"/>
</dbReference>
<evidence type="ECO:0000256" key="4">
    <source>
        <dbReference type="ARBA" id="ARBA00022475"/>
    </source>
</evidence>
<keyword evidence="8" id="KW-0406">Ion transport</keyword>
<evidence type="ECO:0000259" key="14">
    <source>
        <dbReference type="PROSITE" id="PS50893"/>
    </source>
</evidence>
<dbReference type="FunFam" id="3.40.50.300:FF:000016">
    <property type="entry name" value="Oligopeptide ABC transporter ATP-binding component"/>
    <property type="match status" value="1"/>
</dbReference>
<dbReference type="NCBIfam" id="TIGR01727">
    <property type="entry name" value="oligo_HPY"/>
    <property type="match status" value="1"/>
</dbReference>
<dbReference type="AlphaFoldDB" id="A0A6M7UJB4"/>
<protein>
    <recommendedName>
        <fullName evidence="12">Nickel import system ATP-binding protein NikD</fullName>
        <ecNumber evidence="11">7.2.2.11</ecNumber>
    </recommendedName>
</protein>
<dbReference type="InterPro" id="IPR027417">
    <property type="entry name" value="P-loop_NTPase"/>
</dbReference>
<evidence type="ECO:0000256" key="13">
    <source>
        <dbReference type="ARBA" id="ARBA00048610"/>
    </source>
</evidence>
<dbReference type="GO" id="GO:0005886">
    <property type="term" value="C:plasma membrane"/>
    <property type="evidence" value="ECO:0007669"/>
    <property type="project" value="UniProtKB-SubCell"/>
</dbReference>
<dbReference type="PROSITE" id="PS00211">
    <property type="entry name" value="ABC_TRANSPORTER_1"/>
    <property type="match status" value="1"/>
</dbReference>
<keyword evidence="4" id="KW-1003">Cell membrane</keyword>
<dbReference type="GO" id="GO:0015413">
    <property type="term" value="F:ABC-type nickel transporter activity"/>
    <property type="evidence" value="ECO:0007669"/>
    <property type="project" value="UniProtKB-EC"/>
</dbReference>
<dbReference type="Proteomes" id="UP000503339">
    <property type="component" value="Chromosome"/>
</dbReference>
<sequence length="338" mass="36499">MTAPSPDRKTAGGGLKVRGLTTTFATPRGPAAVVDGINLDVAPGEIVGLVGESGSGKSITLRSIVRLVREPGKVSGQVEWQGRDLMAMSEADLRKVRGAEIAMIFQEPMTALNPVLPVRLQIEENLSAHSTLDHRARRQRALELMNIVGIPAAERRLDEYPHQFSGGMRQRVMIAIALASSPKLLLADEPTTALDVTIQDQILKLILDLRDRFGMSVVFVTHDLGVVAATCDRMVVMYAGRIVETGTVARVFAEPHHPYTRGLLGSVPRIGAERSMLLSIEGTPPGLTDLSDGCAFHPRCSFATDRCRAERPPLESFAAGREVACFHHRTVAAMAEAA</sequence>
<evidence type="ECO:0000256" key="9">
    <source>
        <dbReference type="ARBA" id="ARBA00023136"/>
    </source>
</evidence>
<dbReference type="InterPro" id="IPR003593">
    <property type="entry name" value="AAA+_ATPase"/>
</dbReference>
<evidence type="ECO:0000256" key="11">
    <source>
        <dbReference type="ARBA" id="ARBA00039098"/>
    </source>
</evidence>
<feature type="domain" description="ABC transporter" evidence="14">
    <location>
        <begin position="15"/>
        <end position="264"/>
    </location>
</feature>
<dbReference type="InterPro" id="IPR050388">
    <property type="entry name" value="ABC_Ni/Peptide_Import"/>
</dbReference>
<reference evidence="15 16" key="1">
    <citation type="submission" date="2018-10" db="EMBL/GenBank/DDBJ databases">
        <authorList>
            <person name="Perry B.J."/>
            <person name="Sullivan J.T."/>
            <person name="Murphy R.J.T."/>
            <person name="Ramsay J.P."/>
            <person name="Ronson C.W."/>
        </authorList>
    </citation>
    <scope>NUCLEOTIDE SEQUENCE [LARGE SCALE GENOMIC DNA]</scope>
    <source>
        <strain evidence="15 16">NZP2014</strain>
    </source>
</reference>
<evidence type="ECO:0000256" key="10">
    <source>
        <dbReference type="ARBA" id="ARBA00038669"/>
    </source>
</evidence>
<evidence type="ECO:0000256" key="6">
    <source>
        <dbReference type="ARBA" id="ARBA00022840"/>
    </source>
</evidence>
<dbReference type="GO" id="GO:0005524">
    <property type="term" value="F:ATP binding"/>
    <property type="evidence" value="ECO:0007669"/>
    <property type="project" value="UniProtKB-KW"/>
</dbReference>
<dbReference type="CDD" id="cd03257">
    <property type="entry name" value="ABC_NikE_OppD_transporters"/>
    <property type="match status" value="1"/>
</dbReference>
<evidence type="ECO:0000256" key="1">
    <source>
        <dbReference type="ARBA" id="ARBA00004417"/>
    </source>
</evidence>
<dbReference type="GO" id="GO:0016887">
    <property type="term" value="F:ATP hydrolysis activity"/>
    <property type="evidence" value="ECO:0007669"/>
    <property type="project" value="InterPro"/>
</dbReference>
<dbReference type="PANTHER" id="PTHR43297">
    <property type="entry name" value="OLIGOPEPTIDE TRANSPORT ATP-BINDING PROTEIN APPD"/>
    <property type="match status" value="1"/>
</dbReference>
<evidence type="ECO:0000256" key="8">
    <source>
        <dbReference type="ARBA" id="ARBA00023065"/>
    </source>
</evidence>
<dbReference type="KEGG" id="merd:EB233_12515"/>
<organism evidence="15 16">
    <name type="scientific">Mesorhizobium erdmanii</name>
    <dbReference type="NCBI Taxonomy" id="1777866"/>
    <lineage>
        <taxon>Bacteria</taxon>
        <taxon>Pseudomonadati</taxon>
        <taxon>Pseudomonadota</taxon>
        <taxon>Alphaproteobacteria</taxon>
        <taxon>Hyphomicrobiales</taxon>
        <taxon>Phyllobacteriaceae</taxon>
        <taxon>Mesorhizobium</taxon>
    </lineage>
</organism>
<proteinExistence type="inferred from homology"/>